<dbReference type="EMBL" id="JBDJPC010000007">
    <property type="protein sequence ID" value="KAL1494829.1"/>
    <property type="molecule type" value="Genomic_DNA"/>
</dbReference>
<reference evidence="4 5" key="1">
    <citation type="submission" date="2024-05" db="EMBL/GenBank/DDBJ databases">
        <title>Genetic variation in Jamaican populations of the coffee berry borer (Hypothenemus hampei).</title>
        <authorList>
            <person name="Errbii M."/>
            <person name="Myrie A."/>
        </authorList>
    </citation>
    <scope>NUCLEOTIDE SEQUENCE [LARGE SCALE GENOMIC DNA]</scope>
    <source>
        <strain evidence="4">JA-Hopewell-2020-01-JO</strain>
        <tissue evidence="4">Whole body</tissue>
    </source>
</reference>
<dbReference type="SUPFAM" id="SSF48452">
    <property type="entry name" value="TPR-like"/>
    <property type="match status" value="2"/>
</dbReference>
<organism evidence="4 5">
    <name type="scientific">Hypothenemus hampei</name>
    <name type="common">Coffee berry borer</name>
    <dbReference type="NCBI Taxonomy" id="57062"/>
    <lineage>
        <taxon>Eukaryota</taxon>
        <taxon>Metazoa</taxon>
        <taxon>Ecdysozoa</taxon>
        <taxon>Arthropoda</taxon>
        <taxon>Hexapoda</taxon>
        <taxon>Insecta</taxon>
        <taxon>Pterygota</taxon>
        <taxon>Neoptera</taxon>
        <taxon>Endopterygota</taxon>
        <taxon>Coleoptera</taxon>
        <taxon>Polyphaga</taxon>
        <taxon>Cucujiformia</taxon>
        <taxon>Curculionidae</taxon>
        <taxon>Scolytinae</taxon>
        <taxon>Hypothenemus</taxon>
    </lineage>
</organism>
<evidence type="ECO:0008006" key="6">
    <source>
        <dbReference type="Google" id="ProtNLM"/>
    </source>
</evidence>
<sequence length="573" mass="65291">MANNNLLKQIKSLYDQELYSSLIQVCDLTLTLVEQKSDYLTLSAKFQVTLYYADALLNTRQYVQAESLYHQALQMRKPIITKTKSSNNSKVLESHNDLASDVDIKYKIYCCRLALKQTRAAVDILQTIAARQRTPKINMALGNIYKDVGMERSAITCFKEVLRECPLAVDAMENLFKLGINGIEVNSLVVEASSEITWVGSWIKSQAQLHAREYTNAIQTYKSMDTHGLLKDNTFLLVNMAYCYYYMCQNSKAISVLQRAIRLDPNLIFGRGLLSTLLALSGNKEHEYTLENLTCNLDSSLWAPEHWIVLGNLMLFLKKYDKAAYFGQQACLMNDNRSIVEAFFLKANALFHLKKYQEAAAHCTEALQKCPYRYDLHKCLVECYLHSNRIREAESMALNACKELNYTPQAYCLHATCLLKDPMTSIKNTRKILEKACEQDKSGQTNALYMLADLLIGEQQFDQTIQILLKALETQSSTSRLHQLLGECYVNLQKDDEAFNHFTIALRLDPQNQRASEGLNNIGRNHSLSTRDRYYTCVDESCSSRRTNSDHEVDAESDTELWNGSVDMGNFDG</sequence>
<keyword evidence="1 2" id="KW-0802">TPR repeat</keyword>
<dbReference type="SMART" id="SM00028">
    <property type="entry name" value="TPR"/>
    <property type="match status" value="6"/>
</dbReference>
<evidence type="ECO:0000313" key="5">
    <source>
        <dbReference type="Proteomes" id="UP001566132"/>
    </source>
</evidence>
<evidence type="ECO:0000256" key="3">
    <source>
        <dbReference type="SAM" id="MobiDB-lite"/>
    </source>
</evidence>
<dbReference type="Pfam" id="PF12895">
    <property type="entry name" value="ANAPC3"/>
    <property type="match status" value="1"/>
</dbReference>
<dbReference type="AlphaFoldDB" id="A0ABD1EJF5"/>
<name>A0ABD1EJF5_HYPHA</name>
<keyword evidence="5" id="KW-1185">Reference proteome</keyword>
<evidence type="ECO:0000313" key="4">
    <source>
        <dbReference type="EMBL" id="KAL1494829.1"/>
    </source>
</evidence>
<dbReference type="PANTHER" id="PTHR12558">
    <property type="entry name" value="CELL DIVISION CYCLE 16,23,27"/>
    <property type="match status" value="1"/>
</dbReference>
<proteinExistence type="predicted"/>
<protein>
    <recommendedName>
        <fullName evidence="6">Anaphase-promoting complex subunit 7</fullName>
    </recommendedName>
</protein>
<dbReference type="PROSITE" id="PS50005">
    <property type="entry name" value="TPR"/>
    <property type="match status" value="2"/>
</dbReference>
<dbReference type="Pfam" id="PF13181">
    <property type="entry name" value="TPR_8"/>
    <property type="match status" value="1"/>
</dbReference>
<dbReference type="Proteomes" id="UP001566132">
    <property type="component" value="Unassembled WGS sequence"/>
</dbReference>
<feature type="repeat" description="TPR" evidence="2">
    <location>
        <begin position="234"/>
        <end position="267"/>
    </location>
</feature>
<evidence type="ECO:0000256" key="1">
    <source>
        <dbReference type="ARBA" id="ARBA00022803"/>
    </source>
</evidence>
<accession>A0ABD1EJF5</accession>
<feature type="region of interest" description="Disordered" evidence="3">
    <location>
        <begin position="544"/>
        <end position="573"/>
    </location>
</feature>
<comment type="caution">
    <text evidence="4">The sequence shown here is derived from an EMBL/GenBank/DDBJ whole genome shotgun (WGS) entry which is preliminary data.</text>
</comment>
<feature type="repeat" description="TPR" evidence="2">
    <location>
        <begin position="479"/>
        <end position="512"/>
    </location>
</feature>
<gene>
    <name evidence="4" type="ORF">ABEB36_010357</name>
</gene>
<evidence type="ECO:0000256" key="2">
    <source>
        <dbReference type="PROSITE-ProRule" id="PRU00339"/>
    </source>
</evidence>
<dbReference type="InterPro" id="IPR019734">
    <property type="entry name" value="TPR_rpt"/>
</dbReference>
<dbReference type="Pfam" id="PF14559">
    <property type="entry name" value="TPR_19"/>
    <property type="match status" value="1"/>
</dbReference>
<dbReference type="Gene3D" id="1.25.40.10">
    <property type="entry name" value="Tetratricopeptide repeat domain"/>
    <property type="match status" value="4"/>
</dbReference>
<dbReference type="PANTHER" id="PTHR12558:SF36">
    <property type="entry name" value="ANAPHASE-PROMOTING COMPLEX SUBUNIT 7"/>
    <property type="match status" value="1"/>
</dbReference>
<dbReference type="InterPro" id="IPR011990">
    <property type="entry name" value="TPR-like_helical_dom_sf"/>
</dbReference>